<evidence type="ECO:0000256" key="1">
    <source>
        <dbReference type="ARBA" id="ARBA00004141"/>
    </source>
</evidence>
<feature type="transmembrane region" description="Helical" evidence="5">
    <location>
        <begin position="65"/>
        <end position="88"/>
    </location>
</feature>
<keyword evidence="2 5" id="KW-0812">Transmembrane</keyword>
<dbReference type="Pfam" id="PF00999">
    <property type="entry name" value="Na_H_Exchanger"/>
    <property type="match status" value="1"/>
</dbReference>
<comment type="caution">
    <text evidence="7">The sequence shown here is derived from an EMBL/GenBank/DDBJ whole genome shotgun (WGS) entry which is preliminary data.</text>
</comment>
<feature type="transmembrane region" description="Helical" evidence="5">
    <location>
        <begin position="9"/>
        <end position="35"/>
    </location>
</feature>
<dbReference type="InterPro" id="IPR006153">
    <property type="entry name" value="Cation/H_exchanger_TM"/>
</dbReference>
<accession>A0ABQ1FRY5</accession>
<gene>
    <name evidence="7" type="ORF">GCM10010917_08300</name>
</gene>
<dbReference type="EMBL" id="BMHF01000001">
    <property type="protein sequence ID" value="GGA25675.1"/>
    <property type="molecule type" value="Genomic_DNA"/>
</dbReference>
<evidence type="ECO:0000256" key="5">
    <source>
        <dbReference type="SAM" id="Phobius"/>
    </source>
</evidence>
<evidence type="ECO:0000256" key="3">
    <source>
        <dbReference type="ARBA" id="ARBA00022989"/>
    </source>
</evidence>
<evidence type="ECO:0000259" key="6">
    <source>
        <dbReference type="Pfam" id="PF00999"/>
    </source>
</evidence>
<evidence type="ECO:0000256" key="2">
    <source>
        <dbReference type="ARBA" id="ARBA00022692"/>
    </source>
</evidence>
<comment type="subcellular location">
    <subcellularLocation>
        <location evidence="1">Membrane</location>
        <topology evidence="1">Multi-pass membrane protein</topology>
    </subcellularLocation>
</comment>
<protein>
    <recommendedName>
        <fullName evidence="6">Cation/H+ exchanger transmembrane domain-containing protein</fullName>
    </recommendedName>
</protein>
<name>A0ABQ1FRY5_9BACL</name>
<proteinExistence type="predicted"/>
<organism evidence="7 8">
    <name type="scientific">Paenibacillus physcomitrellae</name>
    <dbReference type="NCBI Taxonomy" id="1619311"/>
    <lineage>
        <taxon>Bacteria</taxon>
        <taxon>Bacillati</taxon>
        <taxon>Bacillota</taxon>
        <taxon>Bacilli</taxon>
        <taxon>Bacillales</taxon>
        <taxon>Paenibacillaceae</taxon>
        <taxon>Paenibacillus</taxon>
    </lineage>
</organism>
<dbReference type="Proteomes" id="UP000609323">
    <property type="component" value="Unassembled WGS sequence"/>
</dbReference>
<feature type="domain" description="Cation/H+ exchanger transmembrane" evidence="6">
    <location>
        <begin position="2"/>
        <end position="132"/>
    </location>
</feature>
<evidence type="ECO:0000313" key="8">
    <source>
        <dbReference type="Proteomes" id="UP000609323"/>
    </source>
</evidence>
<sequence>MLLQILTPFIIYLIAEHLGVSGILAAVAGGLVHAIEKERIAISMPGLKRASDPTWSVLMFYYSSFQSFFTIASAIIIYGVLLLLRFVWSLAYSLVRKWLAKGLPSFRTLALSTISGADSAVTLAGAFSTQGEEIKVRIQALNIERNHILARMEVGAITKEQANIYYRMLDNLERTLTTQTSFVKWLVLICKQLLQQFKMFLH</sequence>
<keyword evidence="8" id="KW-1185">Reference proteome</keyword>
<evidence type="ECO:0000313" key="7">
    <source>
        <dbReference type="EMBL" id="GGA25675.1"/>
    </source>
</evidence>
<keyword evidence="3 5" id="KW-1133">Transmembrane helix</keyword>
<reference evidence="8" key="1">
    <citation type="journal article" date="2019" name="Int. J. Syst. Evol. Microbiol.">
        <title>The Global Catalogue of Microorganisms (GCM) 10K type strain sequencing project: providing services to taxonomists for standard genome sequencing and annotation.</title>
        <authorList>
            <consortium name="The Broad Institute Genomics Platform"/>
            <consortium name="The Broad Institute Genome Sequencing Center for Infectious Disease"/>
            <person name="Wu L."/>
            <person name="Ma J."/>
        </authorList>
    </citation>
    <scope>NUCLEOTIDE SEQUENCE [LARGE SCALE GENOMIC DNA]</scope>
    <source>
        <strain evidence="8">CGMCC 1.15044</strain>
    </source>
</reference>
<evidence type="ECO:0000256" key="4">
    <source>
        <dbReference type="ARBA" id="ARBA00023136"/>
    </source>
</evidence>
<keyword evidence="4 5" id="KW-0472">Membrane</keyword>